<gene>
    <name evidence="3" type="primary">gstA</name>
    <name evidence="3" type="ORF">LE190_00910</name>
</gene>
<evidence type="ECO:0000313" key="3">
    <source>
        <dbReference type="EMBL" id="MCA1854488.1"/>
    </source>
</evidence>
<dbReference type="InterPro" id="IPR004045">
    <property type="entry name" value="Glutathione_S-Trfase_N"/>
</dbReference>
<evidence type="ECO:0000259" key="2">
    <source>
        <dbReference type="PROSITE" id="PS50405"/>
    </source>
</evidence>
<dbReference type="InterPro" id="IPR004046">
    <property type="entry name" value="GST_C"/>
</dbReference>
<feature type="domain" description="GST N-terminal" evidence="1">
    <location>
        <begin position="1"/>
        <end position="81"/>
    </location>
</feature>
<reference evidence="3 4" key="1">
    <citation type="submission" date="2021-07" db="EMBL/GenBank/DDBJ databases">
        <title>Characterization of Violacein-producing bacteria and related species.</title>
        <authorList>
            <person name="Wilson H.S."/>
            <person name="De Leon M.E."/>
        </authorList>
    </citation>
    <scope>NUCLEOTIDE SEQUENCE [LARGE SCALE GENOMIC DNA]</scope>
    <source>
        <strain evidence="3 4">HSC-2F05</strain>
    </source>
</reference>
<name>A0ABS7Y566_9BURK</name>
<dbReference type="Gene3D" id="3.40.30.10">
    <property type="entry name" value="Glutaredoxin"/>
    <property type="match status" value="1"/>
</dbReference>
<dbReference type="SFLD" id="SFLDS00019">
    <property type="entry name" value="Glutathione_Transferase_(cytos"/>
    <property type="match status" value="1"/>
</dbReference>
<accession>A0ABS7Y566</accession>
<protein>
    <submittedName>
        <fullName evidence="3">Glutathione transferase GstA</fullName>
        <ecNumber evidence="3">2.5.1.18</ecNumber>
    </submittedName>
</protein>
<feature type="domain" description="GST C-terminal" evidence="2">
    <location>
        <begin position="87"/>
        <end position="203"/>
    </location>
</feature>
<dbReference type="PROSITE" id="PS50404">
    <property type="entry name" value="GST_NTER"/>
    <property type="match status" value="1"/>
</dbReference>
<dbReference type="PANTHER" id="PTHR44051">
    <property type="entry name" value="GLUTATHIONE S-TRANSFERASE-RELATED"/>
    <property type="match status" value="1"/>
</dbReference>
<dbReference type="CDD" id="cd03188">
    <property type="entry name" value="GST_C_Beta"/>
    <property type="match status" value="1"/>
</dbReference>
<evidence type="ECO:0000313" key="4">
    <source>
        <dbReference type="Proteomes" id="UP001198602"/>
    </source>
</evidence>
<keyword evidence="3" id="KW-0808">Transferase</keyword>
<dbReference type="Proteomes" id="UP001198602">
    <property type="component" value="Unassembled WGS sequence"/>
</dbReference>
<dbReference type="SFLD" id="SFLDG01150">
    <property type="entry name" value="Main.1:_Beta-like"/>
    <property type="match status" value="1"/>
</dbReference>
<dbReference type="InterPro" id="IPR010987">
    <property type="entry name" value="Glutathione-S-Trfase_C-like"/>
</dbReference>
<dbReference type="CDD" id="cd03057">
    <property type="entry name" value="GST_N_Beta"/>
    <property type="match status" value="1"/>
</dbReference>
<dbReference type="SFLD" id="SFLDG00358">
    <property type="entry name" value="Main_(cytGST)"/>
    <property type="match status" value="1"/>
</dbReference>
<dbReference type="EMBL" id="JAHYBX010000001">
    <property type="protein sequence ID" value="MCA1854488.1"/>
    <property type="molecule type" value="Genomic_DNA"/>
</dbReference>
<dbReference type="Gene3D" id="1.20.1050.10">
    <property type="match status" value="1"/>
</dbReference>
<dbReference type="Pfam" id="PF13409">
    <property type="entry name" value="GST_N_2"/>
    <property type="match status" value="1"/>
</dbReference>
<dbReference type="NCBIfam" id="NF007831">
    <property type="entry name" value="PRK10542.1"/>
    <property type="match status" value="1"/>
</dbReference>
<dbReference type="InterPro" id="IPR040079">
    <property type="entry name" value="Glutathione_S-Trfase"/>
</dbReference>
<evidence type="ECO:0000259" key="1">
    <source>
        <dbReference type="PROSITE" id="PS50404"/>
    </source>
</evidence>
<dbReference type="InterPro" id="IPR036282">
    <property type="entry name" value="Glutathione-S-Trfase_C_sf"/>
</dbReference>
<proteinExistence type="predicted"/>
<dbReference type="GO" id="GO:0004364">
    <property type="term" value="F:glutathione transferase activity"/>
    <property type="evidence" value="ECO:0007669"/>
    <property type="project" value="UniProtKB-EC"/>
</dbReference>
<dbReference type="SUPFAM" id="SSF52833">
    <property type="entry name" value="Thioredoxin-like"/>
    <property type="match status" value="1"/>
</dbReference>
<dbReference type="PROSITE" id="PS50405">
    <property type="entry name" value="GST_CTER"/>
    <property type="match status" value="1"/>
</dbReference>
<sequence length="203" mass="22096">MKLYYSPGACSLAPHIVLREAGLAFTLDKVDIATRRTAGGADFLAVSPNGYVPALEIEAGLVLTEGPAIMQLLADKAPGAHLAPANGTLERYQLQSWLNFITSEIHKGFSPLFKPVMPQEAKTLFVEQLGQRFDVVERRLAQGDYLMGERFTIADAYLFVTTNWAGYLGISLERWPAINAFRDRVAARPAVQAAMAAEGLKAA</sequence>
<organism evidence="3 4">
    <name type="scientific">Massilia hydrophila</name>
    <dbReference type="NCBI Taxonomy" id="3044279"/>
    <lineage>
        <taxon>Bacteria</taxon>
        <taxon>Pseudomonadati</taxon>
        <taxon>Pseudomonadota</taxon>
        <taxon>Betaproteobacteria</taxon>
        <taxon>Burkholderiales</taxon>
        <taxon>Oxalobacteraceae</taxon>
        <taxon>Telluria group</taxon>
        <taxon>Massilia</taxon>
    </lineage>
</organism>
<dbReference type="PANTHER" id="PTHR44051:SF8">
    <property type="entry name" value="GLUTATHIONE S-TRANSFERASE GSTA"/>
    <property type="match status" value="1"/>
</dbReference>
<comment type="caution">
    <text evidence="3">The sequence shown here is derived from an EMBL/GenBank/DDBJ whole genome shotgun (WGS) entry which is preliminary data.</text>
</comment>
<keyword evidence="4" id="KW-1185">Reference proteome</keyword>
<dbReference type="EC" id="2.5.1.18" evidence="3"/>
<dbReference type="RefSeq" id="WP_225236959.1">
    <property type="nucleotide sequence ID" value="NZ_JAHYBX010000001.1"/>
</dbReference>
<dbReference type="Pfam" id="PF00043">
    <property type="entry name" value="GST_C"/>
    <property type="match status" value="1"/>
</dbReference>
<dbReference type="SUPFAM" id="SSF47616">
    <property type="entry name" value="GST C-terminal domain-like"/>
    <property type="match status" value="1"/>
</dbReference>
<dbReference type="InterPro" id="IPR036249">
    <property type="entry name" value="Thioredoxin-like_sf"/>
</dbReference>